<evidence type="ECO:0000313" key="2">
    <source>
        <dbReference type="Proteomes" id="UP001249020"/>
    </source>
</evidence>
<dbReference type="AlphaFoldDB" id="A0AAW8R0G7"/>
<dbReference type="SUPFAM" id="SSF56112">
    <property type="entry name" value="Protein kinase-like (PK-like)"/>
    <property type="match status" value="1"/>
</dbReference>
<dbReference type="EMBL" id="JAVRIE010000003">
    <property type="protein sequence ID" value="MDT0582918.1"/>
    <property type="molecule type" value="Genomic_DNA"/>
</dbReference>
<accession>A0AAW8R0G7</accession>
<comment type="caution">
    <text evidence="1">The sequence shown here is derived from an EMBL/GenBank/DDBJ whole genome shotgun (WGS) entry which is preliminary data.</text>
</comment>
<dbReference type="GO" id="GO:0006646">
    <property type="term" value="P:phosphatidylethanolamine biosynthetic process"/>
    <property type="evidence" value="ECO:0007669"/>
    <property type="project" value="TreeGrafter"/>
</dbReference>
<evidence type="ECO:0000313" key="1">
    <source>
        <dbReference type="EMBL" id="MDT0582918.1"/>
    </source>
</evidence>
<dbReference type="Gene3D" id="3.30.200.20">
    <property type="entry name" value="Phosphorylase Kinase, domain 1"/>
    <property type="match status" value="1"/>
</dbReference>
<dbReference type="GO" id="GO:0004103">
    <property type="term" value="F:choline kinase activity"/>
    <property type="evidence" value="ECO:0007669"/>
    <property type="project" value="TreeGrafter"/>
</dbReference>
<sequence>MKKGKEELLTLLSEPLGLSDDALLYPLSGGAINHSFYLNDEKNEFLVKCFEGEEATNIDRLERFELQAHLAKKKVAPAPLYICPDNGIYVEQWIKQHRSQIPLFFDELHVNALVKSMSLIHKINVNTRVIDLPAEWRNYLESIPSPSSFVIEQVAAVTEKWNKQANEQSSSWVFCHNDLVWAHLCPPTKIILDWEYAGIGNRYFDLLSCAKVNNFNSEQHDLLLSAYAKYNEIAIDDVYQECAIQSEYLQLTYQLWYDAVGLQPKK</sequence>
<proteinExistence type="predicted"/>
<name>A0AAW8R0G7_9ALTE</name>
<dbReference type="Pfam" id="PF01633">
    <property type="entry name" value="Choline_kinase"/>
    <property type="match status" value="1"/>
</dbReference>
<dbReference type="PANTHER" id="PTHR22603:SF93">
    <property type="entry name" value="RE24176P"/>
    <property type="match status" value="1"/>
</dbReference>
<dbReference type="InterPro" id="IPR011009">
    <property type="entry name" value="Kinase-like_dom_sf"/>
</dbReference>
<dbReference type="GO" id="GO:0005737">
    <property type="term" value="C:cytoplasm"/>
    <property type="evidence" value="ECO:0007669"/>
    <property type="project" value="TreeGrafter"/>
</dbReference>
<dbReference type="GO" id="GO:0004305">
    <property type="term" value="F:ethanolamine kinase activity"/>
    <property type="evidence" value="ECO:0007669"/>
    <property type="project" value="TreeGrafter"/>
</dbReference>
<dbReference type="Proteomes" id="UP001249020">
    <property type="component" value="Unassembled WGS sequence"/>
</dbReference>
<organism evidence="1 2">
    <name type="scientific">Brumicola blandensis</name>
    <dbReference type="NCBI Taxonomy" id="3075611"/>
    <lineage>
        <taxon>Bacteria</taxon>
        <taxon>Pseudomonadati</taxon>
        <taxon>Pseudomonadota</taxon>
        <taxon>Gammaproteobacteria</taxon>
        <taxon>Alteromonadales</taxon>
        <taxon>Alteromonadaceae</taxon>
        <taxon>Brumicola</taxon>
    </lineage>
</organism>
<keyword evidence="2" id="KW-1185">Reference proteome</keyword>
<dbReference type="RefSeq" id="WP_311361687.1">
    <property type="nucleotide sequence ID" value="NZ_JAVRIE010000003.1"/>
</dbReference>
<protein>
    <submittedName>
        <fullName evidence="1">Phosphotransferase</fullName>
    </submittedName>
</protein>
<dbReference type="Gene3D" id="3.90.1200.10">
    <property type="match status" value="1"/>
</dbReference>
<dbReference type="PANTHER" id="PTHR22603">
    <property type="entry name" value="CHOLINE/ETHANOALAMINE KINASE"/>
    <property type="match status" value="1"/>
</dbReference>
<gene>
    <name evidence="1" type="ORF">RM544_10230</name>
</gene>
<reference evidence="1 2" key="1">
    <citation type="submission" date="2023-09" db="EMBL/GenBank/DDBJ databases">
        <authorList>
            <person name="Rey-Velasco X."/>
        </authorList>
    </citation>
    <scope>NUCLEOTIDE SEQUENCE [LARGE SCALE GENOMIC DNA]</scope>
    <source>
        <strain evidence="1 2">W409</strain>
    </source>
</reference>